<keyword evidence="5 9" id="KW-0804">Transcription</keyword>
<evidence type="ECO:0000256" key="1">
    <source>
        <dbReference type="ARBA" id="ARBA00004123"/>
    </source>
</evidence>
<dbReference type="AlphaFoldDB" id="A0A445AQX9"/>
<keyword evidence="8" id="KW-0808">Transferase</keyword>
<keyword evidence="4 9" id="KW-0805">Transcription regulation</keyword>
<organism evidence="12 13">
    <name type="scientific">Arachis hypogaea</name>
    <name type="common">Peanut</name>
    <dbReference type="NCBI Taxonomy" id="3818"/>
    <lineage>
        <taxon>Eukaryota</taxon>
        <taxon>Viridiplantae</taxon>
        <taxon>Streptophyta</taxon>
        <taxon>Embryophyta</taxon>
        <taxon>Tracheophyta</taxon>
        <taxon>Spermatophyta</taxon>
        <taxon>Magnoliopsida</taxon>
        <taxon>eudicotyledons</taxon>
        <taxon>Gunneridae</taxon>
        <taxon>Pentapetalae</taxon>
        <taxon>rosids</taxon>
        <taxon>fabids</taxon>
        <taxon>Fabales</taxon>
        <taxon>Fabaceae</taxon>
        <taxon>Papilionoideae</taxon>
        <taxon>50 kb inversion clade</taxon>
        <taxon>dalbergioids sensu lato</taxon>
        <taxon>Dalbergieae</taxon>
        <taxon>Pterocarpus clade</taxon>
        <taxon>Arachis</taxon>
    </lineage>
</organism>
<evidence type="ECO:0000256" key="2">
    <source>
        <dbReference type="ARBA" id="ARBA00011726"/>
    </source>
</evidence>
<dbReference type="GO" id="GO:0005886">
    <property type="term" value="C:plasma membrane"/>
    <property type="evidence" value="ECO:0007669"/>
    <property type="project" value="TreeGrafter"/>
</dbReference>
<keyword evidence="6 9" id="KW-0539">Nucleus</keyword>
<dbReference type="InterPro" id="IPR023610">
    <property type="entry name" value="PInositol-4/5-P-5/4-kinase"/>
</dbReference>
<dbReference type="Gene3D" id="3.30.800.10">
    <property type="entry name" value="Phosphatidylinositol Phosphate Kinase II Beta"/>
    <property type="match status" value="1"/>
</dbReference>
<dbReference type="Proteomes" id="UP000289738">
    <property type="component" value="Chromosome B01"/>
</dbReference>
<keyword evidence="8" id="KW-0547">Nucleotide-binding</keyword>
<gene>
    <name evidence="12" type="ORF">Ahy_B01g053043</name>
</gene>
<dbReference type="InterPro" id="IPR027484">
    <property type="entry name" value="PInositol-4-P-5-kinase_N"/>
</dbReference>
<dbReference type="SUPFAM" id="SSF56104">
    <property type="entry name" value="SAICAR synthase-like"/>
    <property type="match status" value="1"/>
</dbReference>
<dbReference type="PANTHER" id="PTHR23086">
    <property type="entry name" value="PHOSPHATIDYLINOSITOL-4-PHOSPHATE 5-KINASE"/>
    <property type="match status" value="1"/>
</dbReference>
<dbReference type="InterPro" id="IPR002498">
    <property type="entry name" value="PInositol-4-P-4/5-kinase_core"/>
</dbReference>
<dbReference type="GO" id="GO:0005634">
    <property type="term" value="C:nucleus"/>
    <property type="evidence" value="ECO:0007669"/>
    <property type="project" value="UniProtKB-SubCell"/>
</dbReference>
<keyword evidence="7 9" id="KW-0927">Auxin signaling pathway</keyword>
<comment type="caution">
    <text evidence="12">The sequence shown here is derived from an EMBL/GenBank/DDBJ whole genome shotgun (WGS) entry which is preliminary data.</text>
</comment>
<comment type="similarity">
    <text evidence="9">Belongs to the Aux/IAA family.</text>
</comment>
<comment type="subcellular location">
    <subcellularLocation>
        <location evidence="1 9">Nucleus</location>
    </subcellularLocation>
</comment>
<proteinExistence type="inferred from homology"/>
<keyword evidence="13" id="KW-1185">Reference proteome</keyword>
<dbReference type="EMBL" id="SDMP01000011">
    <property type="protein sequence ID" value="RYR28847.1"/>
    <property type="molecule type" value="Genomic_DNA"/>
</dbReference>
<comment type="function">
    <text evidence="9">Aux/IAA proteins are short-lived transcriptional factors that function as repressors of early auxin response genes at low auxin concentrations.</text>
</comment>
<dbReference type="GO" id="GO:0046854">
    <property type="term" value="P:phosphatidylinositol phosphate biosynthetic process"/>
    <property type="evidence" value="ECO:0007669"/>
    <property type="project" value="TreeGrafter"/>
</dbReference>
<dbReference type="PROSITE" id="PS51455">
    <property type="entry name" value="PIPK"/>
    <property type="match status" value="1"/>
</dbReference>
<dbReference type="PROSITE" id="PS51745">
    <property type="entry name" value="PB1"/>
    <property type="match status" value="1"/>
</dbReference>
<evidence type="ECO:0000256" key="8">
    <source>
        <dbReference type="PROSITE-ProRule" id="PRU00781"/>
    </source>
</evidence>
<dbReference type="InterPro" id="IPR027483">
    <property type="entry name" value="PInositol-4-P-4/5-kinase_C_sf"/>
</dbReference>
<dbReference type="InterPro" id="IPR033389">
    <property type="entry name" value="AUX/IAA_dom"/>
</dbReference>
<keyword evidence="9" id="KW-0678">Repressor</keyword>
<dbReference type="InterPro" id="IPR053793">
    <property type="entry name" value="PB1-like"/>
</dbReference>
<name>A0A445AQX9_ARAHY</name>
<evidence type="ECO:0000256" key="3">
    <source>
        <dbReference type="ARBA" id="ARBA00022777"/>
    </source>
</evidence>
<comment type="subunit">
    <text evidence="2 9">Homodimers and heterodimers.</text>
</comment>
<evidence type="ECO:0000256" key="9">
    <source>
        <dbReference type="RuleBase" id="RU004549"/>
    </source>
</evidence>
<reference evidence="12 13" key="1">
    <citation type="submission" date="2019-01" db="EMBL/GenBank/DDBJ databases">
        <title>Sequencing of cultivated peanut Arachis hypogaea provides insights into genome evolution and oil improvement.</title>
        <authorList>
            <person name="Chen X."/>
        </authorList>
    </citation>
    <scope>NUCLEOTIDE SEQUENCE [LARGE SCALE GENOMIC DNA]</scope>
    <source>
        <strain evidence="13">cv. Fuhuasheng</strain>
        <tissue evidence="12">Leaves</tissue>
    </source>
</reference>
<dbReference type="Pfam" id="PF01504">
    <property type="entry name" value="PIP5K"/>
    <property type="match status" value="1"/>
</dbReference>
<dbReference type="Gene3D" id="3.10.20.90">
    <property type="entry name" value="Phosphatidylinositol 3-kinase Catalytic Subunit, Chain A, domain 1"/>
    <property type="match status" value="1"/>
</dbReference>
<evidence type="ECO:0000256" key="4">
    <source>
        <dbReference type="ARBA" id="ARBA00023015"/>
    </source>
</evidence>
<feature type="domain" description="PIPK" evidence="10">
    <location>
        <begin position="110"/>
        <end position="411"/>
    </location>
</feature>
<evidence type="ECO:0000256" key="5">
    <source>
        <dbReference type="ARBA" id="ARBA00023163"/>
    </source>
</evidence>
<accession>A0A445AQX9</accession>
<protein>
    <recommendedName>
        <fullName evidence="9">Auxin-induced protein</fullName>
    </recommendedName>
</protein>
<dbReference type="GO" id="GO:0005524">
    <property type="term" value="F:ATP binding"/>
    <property type="evidence" value="ECO:0007669"/>
    <property type="project" value="UniProtKB-UniRule"/>
</dbReference>
<evidence type="ECO:0000313" key="13">
    <source>
        <dbReference type="Proteomes" id="UP000289738"/>
    </source>
</evidence>
<sequence length="411" mass="46990">MTGLPGRVRLTRGMAWTRSEIMTGHLLFRLSNPSLRLTDLTIRKSKPQSRDSSSSPPSQALTEIWNDLEEISGSFKNSLSLLSSNKAVTGISKLASQLLQLDPDHKRQGDVDSDDDAVPGTTEEVFCFVKEISTRPNCWTEFPCHSITEKVWTRFPPEGSKYTPPYPSAEFKWKDYCPVVFRALRKLFKVDPADYMLSICGNEALRELCSPGQSGSFFYLMNDDRYMIKIMKKAEVKTLLRMLPAYYIHFRTYQNAMVTKDYGLHCVKLTAHIQRNVRFIIMGNLFRSKYNTHRCYDLKGSFLGQTTDKPETELSETTILKDLDLNFIFRLQPSRFEEFCRKSQKVKGQWQIQSSSTLSSLASSSQGAKLANDCSDHNTFFVKVYMEGIPISRKLNSLVHDGYHELVKALE</sequence>
<evidence type="ECO:0000259" key="10">
    <source>
        <dbReference type="PROSITE" id="PS51455"/>
    </source>
</evidence>
<dbReference type="PANTHER" id="PTHR23086:SF115">
    <property type="entry name" value="PHOSPHATIDYLINOSITOL 4-PHOSPHATE 5-KINASE"/>
    <property type="match status" value="1"/>
</dbReference>
<dbReference type="SMART" id="SM00330">
    <property type="entry name" value="PIPKc"/>
    <property type="match status" value="1"/>
</dbReference>
<keyword evidence="8" id="KW-0067">ATP-binding</keyword>
<keyword evidence="3 8" id="KW-0418">Kinase</keyword>
<dbReference type="GO" id="GO:0009734">
    <property type="term" value="P:auxin-activated signaling pathway"/>
    <property type="evidence" value="ECO:0007669"/>
    <property type="project" value="UniProtKB-UniRule"/>
</dbReference>
<evidence type="ECO:0000313" key="12">
    <source>
        <dbReference type="EMBL" id="RYR28847.1"/>
    </source>
</evidence>
<dbReference type="Gene3D" id="3.30.810.10">
    <property type="entry name" value="2-Layer Sandwich"/>
    <property type="match status" value="1"/>
</dbReference>
<evidence type="ECO:0000256" key="7">
    <source>
        <dbReference type="ARBA" id="ARBA00023294"/>
    </source>
</evidence>
<evidence type="ECO:0000259" key="11">
    <source>
        <dbReference type="PROSITE" id="PS51745"/>
    </source>
</evidence>
<dbReference type="Pfam" id="PF02309">
    <property type="entry name" value="AUX_IAA"/>
    <property type="match status" value="1"/>
</dbReference>
<dbReference type="STRING" id="3818.A0A445AQX9"/>
<feature type="domain" description="PB1" evidence="11">
    <location>
        <begin position="379"/>
        <end position="411"/>
    </location>
</feature>
<evidence type="ECO:0000256" key="6">
    <source>
        <dbReference type="ARBA" id="ARBA00023242"/>
    </source>
</evidence>
<dbReference type="GO" id="GO:0016308">
    <property type="term" value="F:1-phosphatidylinositol-4-phosphate 5-kinase activity"/>
    <property type="evidence" value="ECO:0007669"/>
    <property type="project" value="TreeGrafter"/>
</dbReference>